<feature type="domain" description="Peptidase S1" evidence="7">
    <location>
        <begin position="135"/>
        <end position="389"/>
    </location>
</feature>
<dbReference type="InterPro" id="IPR009003">
    <property type="entry name" value="Peptidase_S1_PA"/>
</dbReference>
<dbReference type="InterPro" id="IPR033116">
    <property type="entry name" value="TRYPSIN_SER"/>
</dbReference>
<proteinExistence type="inferred from homology"/>
<evidence type="ECO:0000313" key="8">
    <source>
        <dbReference type="EMBL" id="JAS25320.1"/>
    </source>
</evidence>
<dbReference type="SUPFAM" id="SSF50494">
    <property type="entry name" value="Trypsin-like serine proteases"/>
    <property type="match status" value="1"/>
</dbReference>
<accession>A0A1B6DI71</accession>
<sequence length="390" mass="43254">MLIRCLFTATYVVAVYTWPLGLEEGETCDIKSGILWKCRKLSQCSTAITKIRNGTVPQPTICKFEGFEPIVCCEEINSIPLQTITTKKPSITNRLRSVEMCKKYAKYVYQEMESVLLTSDDKEKVDTCAAVEALITNGKNTEPREYPHMALLGYGSSPKSARWLCGGSLISERYVITAAHCTMPGTRWGSVRWVRLGEYNTGTTNDDLNGDAKTTDYEVEQIINHPQSRPPMLYHDVALLKLNKIVAFNAFIRPLCLHDGGNLLNKNAIATGWGHTELGGKSSKILQKVSLNILNNEACQSTFSTTGNAPKQIPKGIIKDYMLCAGDLITAKDTCQGDSGGPLQVRLQEPYCMYSLIGITSFGKLCGGNTPAIYTRISYYTPWIENIVWN</sequence>
<keyword evidence="2" id="KW-1015">Disulfide bond</keyword>
<dbReference type="SMART" id="SM00020">
    <property type="entry name" value="Tryp_SPc"/>
    <property type="match status" value="1"/>
</dbReference>
<dbReference type="InterPro" id="IPR001314">
    <property type="entry name" value="Peptidase_S1A"/>
</dbReference>
<dbReference type="PROSITE" id="PS00135">
    <property type="entry name" value="TRYPSIN_SER"/>
    <property type="match status" value="1"/>
</dbReference>
<feature type="signal peptide" evidence="6">
    <location>
        <begin position="1"/>
        <end position="17"/>
    </location>
</feature>
<dbReference type="EMBL" id="GEDC01011978">
    <property type="protein sequence ID" value="JAS25320.1"/>
    <property type="molecule type" value="Transcribed_RNA"/>
</dbReference>
<organism evidence="8">
    <name type="scientific">Clastoptera arizonana</name>
    <name type="common">Arizona spittle bug</name>
    <dbReference type="NCBI Taxonomy" id="38151"/>
    <lineage>
        <taxon>Eukaryota</taxon>
        <taxon>Metazoa</taxon>
        <taxon>Ecdysozoa</taxon>
        <taxon>Arthropoda</taxon>
        <taxon>Hexapoda</taxon>
        <taxon>Insecta</taxon>
        <taxon>Pterygota</taxon>
        <taxon>Neoptera</taxon>
        <taxon>Paraneoptera</taxon>
        <taxon>Hemiptera</taxon>
        <taxon>Auchenorrhyncha</taxon>
        <taxon>Cercopoidea</taxon>
        <taxon>Clastopteridae</taxon>
        <taxon>Clastoptera</taxon>
    </lineage>
</organism>
<dbReference type="InterPro" id="IPR001254">
    <property type="entry name" value="Trypsin_dom"/>
</dbReference>
<feature type="chain" id="PRO_5008581287" description="Peptidase S1 domain-containing protein" evidence="6">
    <location>
        <begin position="18"/>
        <end position="390"/>
    </location>
</feature>
<dbReference type="InterPro" id="IPR043504">
    <property type="entry name" value="Peptidase_S1_PA_chymotrypsin"/>
</dbReference>
<dbReference type="InterPro" id="IPR051487">
    <property type="entry name" value="Ser/Thr_Proteases_Immune/Dev"/>
</dbReference>
<dbReference type="CDD" id="cd00190">
    <property type="entry name" value="Tryp_SPc"/>
    <property type="match status" value="1"/>
</dbReference>
<dbReference type="AlphaFoldDB" id="A0A1B6DI71"/>
<evidence type="ECO:0000259" key="7">
    <source>
        <dbReference type="PROSITE" id="PS50240"/>
    </source>
</evidence>
<dbReference type="FunFam" id="2.40.10.10:FF:000028">
    <property type="entry name" value="Serine protease easter"/>
    <property type="match status" value="1"/>
</dbReference>
<evidence type="ECO:0000256" key="4">
    <source>
        <dbReference type="ARBA" id="ARBA00024195"/>
    </source>
</evidence>
<evidence type="ECO:0000256" key="3">
    <source>
        <dbReference type="ARBA" id="ARBA00023180"/>
    </source>
</evidence>
<dbReference type="Pfam" id="PF00089">
    <property type="entry name" value="Trypsin"/>
    <property type="match status" value="1"/>
</dbReference>
<evidence type="ECO:0000256" key="2">
    <source>
        <dbReference type="ARBA" id="ARBA00023157"/>
    </source>
</evidence>
<dbReference type="GO" id="GO:0004252">
    <property type="term" value="F:serine-type endopeptidase activity"/>
    <property type="evidence" value="ECO:0007669"/>
    <property type="project" value="InterPro"/>
</dbReference>
<reference evidence="8" key="1">
    <citation type="submission" date="2015-12" db="EMBL/GenBank/DDBJ databases">
        <title>De novo transcriptome assembly of four potential Pierce s Disease insect vectors from Arizona vineyards.</title>
        <authorList>
            <person name="Tassone E.E."/>
        </authorList>
    </citation>
    <scope>NUCLEOTIDE SEQUENCE</scope>
</reference>
<gene>
    <name evidence="8" type="ORF">g.7034</name>
</gene>
<keyword evidence="5" id="KW-0720">Serine protease</keyword>
<keyword evidence="3" id="KW-0325">Glycoprotein</keyword>
<evidence type="ECO:0000256" key="6">
    <source>
        <dbReference type="SAM" id="SignalP"/>
    </source>
</evidence>
<evidence type="ECO:0000256" key="1">
    <source>
        <dbReference type="ARBA" id="ARBA00022729"/>
    </source>
</evidence>
<dbReference type="PROSITE" id="PS00134">
    <property type="entry name" value="TRYPSIN_HIS"/>
    <property type="match status" value="1"/>
</dbReference>
<name>A0A1B6DI71_9HEMI</name>
<dbReference type="FunFam" id="2.40.10.10:FF:000002">
    <property type="entry name" value="Transmembrane protease serine"/>
    <property type="match status" value="1"/>
</dbReference>
<dbReference type="InterPro" id="IPR018114">
    <property type="entry name" value="TRYPSIN_HIS"/>
</dbReference>
<dbReference type="PROSITE" id="PS50240">
    <property type="entry name" value="TRYPSIN_DOM"/>
    <property type="match status" value="1"/>
</dbReference>
<comment type="similarity">
    <text evidence="4">Belongs to the peptidase S1 family. CLIP subfamily.</text>
</comment>
<dbReference type="PRINTS" id="PR00722">
    <property type="entry name" value="CHYMOTRYPSIN"/>
</dbReference>
<dbReference type="PANTHER" id="PTHR24256">
    <property type="entry name" value="TRYPTASE-RELATED"/>
    <property type="match status" value="1"/>
</dbReference>
<keyword evidence="1 6" id="KW-0732">Signal</keyword>
<keyword evidence="5" id="KW-0645">Protease</keyword>
<dbReference type="Gene3D" id="2.40.10.10">
    <property type="entry name" value="Trypsin-like serine proteases"/>
    <property type="match status" value="2"/>
</dbReference>
<keyword evidence="5" id="KW-0378">Hydrolase</keyword>
<protein>
    <recommendedName>
        <fullName evidence="7">Peptidase S1 domain-containing protein</fullName>
    </recommendedName>
</protein>
<dbReference type="GO" id="GO:0006508">
    <property type="term" value="P:proteolysis"/>
    <property type="evidence" value="ECO:0007669"/>
    <property type="project" value="UniProtKB-KW"/>
</dbReference>
<evidence type="ECO:0000256" key="5">
    <source>
        <dbReference type="RuleBase" id="RU363034"/>
    </source>
</evidence>